<comment type="caution">
    <text evidence="1">The sequence shown here is derived from an EMBL/GenBank/DDBJ whole genome shotgun (WGS) entry which is preliminary data.</text>
</comment>
<sequence length="270" mass="31614">MDRETFEGIYYNKLTSKQKQALQGFLSGLSDSDIAYTMDATHRATATKHLTNVGTKFGFPPEIEPDYRFILVELFAQYLPELVSNEVLKKYGLFNQEIRFPEGAEPLKSPFYEPRSVEESCYSEIREPGALIRVKAPRKMGKTSLIKRIIEHGKKQSFKTVYLNFSLIEKQKMSRQVQFLNSFFDYILLQLSLPDSGEREDFNMLKLTYQLEILLKQIPEGIILALDEIDQLFEYPEIYQNFFPMLRYWNEQGNESETWEKLRILVAHST</sequence>
<dbReference type="InterPro" id="IPR027417">
    <property type="entry name" value="P-loop_NTPase"/>
</dbReference>
<organism evidence="1 2">
    <name type="scientific">Crocosphaera watsonii WH 0003</name>
    <dbReference type="NCBI Taxonomy" id="423471"/>
    <lineage>
        <taxon>Bacteria</taxon>
        <taxon>Bacillati</taxon>
        <taxon>Cyanobacteriota</taxon>
        <taxon>Cyanophyceae</taxon>
        <taxon>Oscillatoriophycideae</taxon>
        <taxon>Chroococcales</taxon>
        <taxon>Aphanothecaceae</taxon>
        <taxon>Crocosphaera</taxon>
    </lineage>
</organism>
<dbReference type="Proteomes" id="UP000003477">
    <property type="component" value="Unassembled WGS sequence"/>
</dbReference>
<reference evidence="1 2" key="1">
    <citation type="journal article" date="2011" name="Front. Microbiol.">
        <title>Two Strains of Crocosphaera watsonii with Highly Conserved Genomes are Distinguished by Strain-Specific Features.</title>
        <authorList>
            <person name="Bench S.R."/>
            <person name="Ilikchyan I.N."/>
            <person name="Tripp H.J."/>
            <person name="Zehr J.P."/>
        </authorList>
    </citation>
    <scope>NUCLEOTIDE SEQUENCE [LARGE SCALE GENOMIC DNA]</scope>
    <source>
        <strain evidence="1 2">WH 0003</strain>
    </source>
</reference>
<evidence type="ECO:0000313" key="1">
    <source>
        <dbReference type="EMBL" id="EHJ11985.1"/>
    </source>
</evidence>
<dbReference type="PATRIC" id="fig|423471.3.peg.3086"/>
<dbReference type="AlphaFoldDB" id="G5J743"/>
<dbReference type="EMBL" id="AESD01000491">
    <property type="protein sequence ID" value="EHJ11985.1"/>
    <property type="molecule type" value="Genomic_DNA"/>
</dbReference>
<name>G5J743_CROWT</name>
<dbReference type="Pfam" id="PF14516">
    <property type="entry name" value="AAA_35"/>
    <property type="match status" value="1"/>
</dbReference>
<accession>G5J743</accession>
<gene>
    <name evidence="1" type="ORF">CWATWH0003_3284</name>
</gene>
<protein>
    <submittedName>
        <fullName evidence="1">Uncharacterized protein</fullName>
    </submittedName>
</protein>
<proteinExistence type="predicted"/>
<evidence type="ECO:0000313" key="2">
    <source>
        <dbReference type="Proteomes" id="UP000003477"/>
    </source>
</evidence>
<dbReference type="SUPFAM" id="SSF52540">
    <property type="entry name" value="P-loop containing nucleoside triphosphate hydrolases"/>
    <property type="match status" value="1"/>
</dbReference>
<dbReference type="Gene3D" id="3.40.50.300">
    <property type="entry name" value="P-loop containing nucleotide triphosphate hydrolases"/>
    <property type="match status" value="1"/>
</dbReference>